<dbReference type="Proteomes" id="UP000235731">
    <property type="component" value="Unassembled WGS sequence"/>
</dbReference>
<comment type="caution">
    <text evidence="1">The sequence shown here is derived from an EMBL/GenBank/DDBJ whole genome shotgun (WGS) entry which is preliminary data.</text>
</comment>
<dbReference type="AlphaFoldDB" id="A0A2N7PK68"/>
<protein>
    <submittedName>
        <fullName evidence="1">Uncharacterized protein</fullName>
    </submittedName>
</protein>
<accession>A0A2N7PK68</accession>
<sequence>MGEEIKSTLQIALEKAEKLGKASKEELEWESHKEKALSYVGKFLRGEIPDFKEEITKFIAGLPVKFQRKALKTVVEGLIKNLVLPREEYHLKEMEKILEALKSLLYNIPQLDKLFEETKKLLKEYLLQKETIYQELEKRFAASLSALERAVSEEMGTKVKLSPEAHPQFQEEWRKIKDHLDNEYGRHLEYVKNILLKVVS</sequence>
<organism evidence="1 2">
    <name type="scientific">Caldimicrobium thiodismutans</name>
    <dbReference type="NCBI Taxonomy" id="1653476"/>
    <lineage>
        <taxon>Bacteria</taxon>
        <taxon>Pseudomonadati</taxon>
        <taxon>Thermodesulfobacteriota</taxon>
        <taxon>Thermodesulfobacteria</taxon>
        <taxon>Thermodesulfobacteriales</taxon>
        <taxon>Thermodesulfobacteriaceae</taxon>
        <taxon>Caldimicrobium</taxon>
    </lineage>
</organism>
<evidence type="ECO:0000313" key="1">
    <source>
        <dbReference type="EMBL" id="PMP63381.1"/>
    </source>
</evidence>
<name>A0A2N7PK68_9BACT</name>
<dbReference type="InterPro" id="IPR046598">
    <property type="entry name" value="DUF6657"/>
</dbReference>
<dbReference type="EMBL" id="PNIE01000037">
    <property type="protein sequence ID" value="PMP63381.1"/>
    <property type="molecule type" value="Genomic_DNA"/>
</dbReference>
<gene>
    <name evidence="1" type="ORF">C0197_02715</name>
</gene>
<dbReference type="Pfam" id="PF20362">
    <property type="entry name" value="DUF6657"/>
    <property type="match status" value="1"/>
</dbReference>
<evidence type="ECO:0000313" key="2">
    <source>
        <dbReference type="Proteomes" id="UP000235731"/>
    </source>
</evidence>
<reference evidence="1 2" key="1">
    <citation type="submission" date="2018-01" db="EMBL/GenBank/DDBJ databases">
        <title>Metagenomic assembled genomes from two thermal pools in the Uzon Caldera, Kamchatka, Russia.</title>
        <authorList>
            <person name="Wilkins L."/>
            <person name="Ettinger C."/>
        </authorList>
    </citation>
    <scope>NUCLEOTIDE SEQUENCE [LARGE SCALE GENOMIC DNA]</scope>
    <source>
        <strain evidence="1">ZAV-15</strain>
    </source>
</reference>
<proteinExistence type="predicted"/>